<evidence type="ECO:0000259" key="4">
    <source>
        <dbReference type="Pfam" id="PF05193"/>
    </source>
</evidence>
<evidence type="ECO:0000313" key="5">
    <source>
        <dbReference type="EMBL" id="MBD2567571.1"/>
    </source>
</evidence>
<keyword evidence="2" id="KW-0812">Transmembrane</keyword>
<feature type="domain" description="Peptidase M16 N-terminal" evidence="3">
    <location>
        <begin position="74"/>
        <end position="218"/>
    </location>
</feature>
<feature type="domain" description="Peptidase M16 N-terminal" evidence="3">
    <location>
        <begin position="532"/>
        <end position="656"/>
    </location>
</feature>
<keyword evidence="6" id="KW-1185">Reference proteome</keyword>
<reference evidence="5 6" key="1">
    <citation type="journal article" date="2020" name="ISME J.">
        <title>Comparative genomics reveals insights into cyanobacterial evolution and habitat adaptation.</title>
        <authorList>
            <person name="Chen M.Y."/>
            <person name="Teng W.K."/>
            <person name="Zhao L."/>
            <person name="Hu C.X."/>
            <person name="Zhou Y.K."/>
            <person name="Han B.P."/>
            <person name="Song L.R."/>
            <person name="Shu W.S."/>
        </authorList>
    </citation>
    <scope>NUCLEOTIDE SEQUENCE [LARGE SCALE GENOMIC DNA]</scope>
    <source>
        <strain evidence="5 6">FACHB-196</strain>
    </source>
</reference>
<evidence type="ECO:0000313" key="6">
    <source>
        <dbReference type="Proteomes" id="UP000640531"/>
    </source>
</evidence>
<protein>
    <submittedName>
        <fullName evidence="5">Insulinase family protein</fullName>
    </submittedName>
</protein>
<dbReference type="RefSeq" id="WP_190712629.1">
    <property type="nucleotide sequence ID" value="NZ_JACJST010000004.1"/>
</dbReference>
<dbReference type="Gene3D" id="3.30.830.10">
    <property type="entry name" value="Metalloenzyme, LuxS/M16 peptidase-like"/>
    <property type="match status" value="4"/>
</dbReference>
<accession>A0ABR8FBU0</accession>
<dbReference type="InterPro" id="IPR011249">
    <property type="entry name" value="Metalloenz_LuxS/M16"/>
</dbReference>
<gene>
    <name evidence="5" type="ORF">H6G59_06560</name>
</gene>
<keyword evidence="2" id="KW-1133">Transmembrane helix</keyword>
<dbReference type="InterPro" id="IPR050361">
    <property type="entry name" value="MPP/UQCRC_Complex"/>
</dbReference>
<organism evidence="5 6">
    <name type="scientific">Anabaena lutea FACHB-196</name>
    <dbReference type="NCBI Taxonomy" id="2692881"/>
    <lineage>
        <taxon>Bacteria</taxon>
        <taxon>Bacillati</taxon>
        <taxon>Cyanobacteriota</taxon>
        <taxon>Cyanophyceae</taxon>
        <taxon>Nostocales</taxon>
        <taxon>Nostocaceae</taxon>
        <taxon>Anabaena</taxon>
    </lineage>
</organism>
<keyword evidence="2" id="KW-0472">Membrane</keyword>
<dbReference type="SUPFAM" id="SSF63411">
    <property type="entry name" value="LuxS/MPP-like metallohydrolase"/>
    <property type="match status" value="4"/>
</dbReference>
<evidence type="ECO:0000259" key="3">
    <source>
        <dbReference type="Pfam" id="PF00675"/>
    </source>
</evidence>
<dbReference type="PANTHER" id="PTHR11851:SF49">
    <property type="entry name" value="MITOCHONDRIAL-PROCESSING PEPTIDASE SUBUNIT ALPHA"/>
    <property type="match status" value="1"/>
</dbReference>
<dbReference type="EMBL" id="JACJST010000004">
    <property type="protein sequence ID" value="MBD2567571.1"/>
    <property type="molecule type" value="Genomic_DNA"/>
</dbReference>
<dbReference type="PANTHER" id="PTHR11851">
    <property type="entry name" value="METALLOPROTEASE"/>
    <property type="match status" value="1"/>
</dbReference>
<name>A0ABR8FBU0_9NOST</name>
<feature type="transmembrane region" description="Helical" evidence="2">
    <location>
        <begin position="12"/>
        <end position="30"/>
    </location>
</feature>
<comment type="caution">
    <text evidence="5">The sequence shown here is derived from an EMBL/GenBank/DDBJ whole genome shotgun (WGS) entry which is preliminary data.</text>
</comment>
<feature type="domain" description="Peptidase M16 C-terminal" evidence="4">
    <location>
        <begin position="683"/>
        <end position="863"/>
    </location>
</feature>
<sequence>MFVISVFHRYRVPLLLFILSIIAAVLWKHTSSISQKLVRSNWEHSQQIFVEKKTNNLTLTKNIQKTVLENGLTVLTKEVHNAPVVTVQVWYKVGSGNEEPGINGIAHQLEHMMFKGTKNRPIQFGQLFSALGSDSNAFTSYDQTAYYNTAERDKLNALLVLEADRMQNLQLDNQQLASEKRVVISELQGYENSPAYRIRRAVMQSVFPDHAYGFPTGGTQADVEKLTIEQVREYYHKFYNPDHAVLTIVGDFQTQPTLETVKEVFGKIPKSQKSSRLSTSPLPHRFTSSPIVLREPGAGKLLQLIYPVPDLTHPDIPMLGVMDYILTGGKSSYLYKVLVESGLATDVSARVVTLRQSGWYHVLVTAAANQDLSKIDGAIKSAIANFPKTGVTQEQVEGAKTQLIASVILNSRDITSQGMQLANDELTSGDYRYTERYLENVRKVKAADILAVIDKYLKSEMGTVGFFEPDQKSSKAVNHQNNSPATQENLTSGVFLTASEVRKYLPSENTATQIISNQKLPHKLTLVNGLQVLLLPDQSSPTVTLSGYIKAGKEFDPHDQAGLAALVADNLMNGTKTKDTLDIAKVLAARGASLDFTAQRQGVRIRGKSLAEDFPILLGTLADVLKNSTFNAGDLELTRQQALSKVDVELDDPDEVANRTFIQSIYPPHHPLHSFATKESLQKITRDHVIAFKSRHYRPDTTILALVGDFDFEKAHSLIETEFGDWHVSGNPPILQYPQVVIRDQGMRVNPFLPGKAQAVTYMGYTSIKREDARFYQALVLNQILGGDTLSSRLGAEVRDRLGLTYGIYSNFQTGKNAGTFLIEMQTNPEDTNKAIASTRKLLKQLHQQGVTKLEVENAQRTLISNYHISLAKPEELTDTIVMNEVYGLDTVELQSFAQKIQKVTQAEVNQAARELIQPDKIVVVTAGPAIMAEQR</sequence>
<comment type="similarity">
    <text evidence="1">Belongs to the peptidase M16 family.</text>
</comment>
<evidence type="ECO:0000256" key="1">
    <source>
        <dbReference type="ARBA" id="ARBA00007261"/>
    </source>
</evidence>
<dbReference type="InterPro" id="IPR011765">
    <property type="entry name" value="Pept_M16_N"/>
</dbReference>
<dbReference type="Pfam" id="PF00675">
    <property type="entry name" value="Peptidase_M16"/>
    <property type="match status" value="2"/>
</dbReference>
<dbReference type="InterPro" id="IPR007863">
    <property type="entry name" value="Peptidase_M16_C"/>
</dbReference>
<feature type="domain" description="Peptidase M16 C-terminal" evidence="4">
    <location>
        <begin position="225"/>
        <end position="403"/>
    </location>
</feature>
<dbReference type="Proteomes" id="UP000640531">
    <property type="component" value="Unassembled WGS sequence"/>
</dbReference>
<dbReference type="Pfam" id="PF05193">
    <property type="entry name" value="Peptidase_M16_C"/>
    <property type="match status" value="2"/>
</dbReference>
<proteinExistence type="inferred from homology"/>
<evidence type="ECO:0000256" key="2">
    <source>
        <dbReference type="SAM" id="Phobius"/>
    </source>
</evidence>